<reference evidence="1" key="1">
    <citation type="journal article" date="2020" name="mSystems">
        <title>Genome- and Community-Level Interaction Insights into Carbon Utilization and Element Cycling Functions of Hydrothermarchaeota in Hydrothermal Sediment.</title>
        <authorList>
            <person name="Zhou Z."/>
            <person name="Liu Y."/>
            <person name="Xu W."/>
            <person name="Pan J."/>
            <person name="Luo Z.H."/>
            <person name="Li M."/>
        </authorList>
    </citation>
    <scope>NUCLEOTIDE SEQUENCE [LARGE SCALE GENOMIC DNA]</scope>
    <source>
        <strain evidence="1">SpSt-418</strain>
    </source>
</reference>
<dbReference type="Pfam" id="PF10929">
    <property type="entry name" value="DUF2811"/>
    <property type="match status" value="1"/>
</dbReference>
<proteinExistence type="predicted"/>
<name>A0A7C3KGM8_9CYAN</name>
<comment type="caution">
    <text evidence="1">The sequence shown here is derived from an EMBL/GenBank/DDBJ whole genome shotgun (WGS) entry which is preliminary data.</text>
</comment>
<gene>
    <name evidence="1" type="ORF">ENR64_14005</name>
</gene>
<organism evidence="1">
    <name type="scientific">Oscillatoriales cyanobacterium SpSt-418</name>
    <dbReference type="NCBI Taxonomy" id="2282169"/>
    <lineage>
        <taxon>Bacteria</taxon>
        <taxon>Bacillati</taxon>
        <taxon>Cyanobacteriota</taxon>
        <taxon>Cyanophyceae</taxon>
        <taxon>Oscillatoriophycideae</taxon>
        <taxon>Oscillatoriales</taxon>
    </lineage>
</organism>
<protein>
    <submittedName>
        <fullName evidence="1">DUF2811 domain-containing protein</fullName>
    </submittedName>
</protein>
<dbReference type="InterPro" id="IPR021231">
    <property type="entry name" value="DUF2811"/>
</dbReference>
<accession>A0A7C3KGM8</accession>
<sequence length="67" mass="7635">MRTITVSLLAEIPEGLHQAVAQYLDSHPTWDQDRLFAAAISLFLLQSGEEDRQTAQTYLENLFQRSV</sequence>
<dbReference type="EMBL" id="DSRU01000209">
    <property type="protein sequence ID" value="HFM98842.1"/>
    <property type="molecule type" value="Genomic_DNA"/>
</dbReference>
<evidence type="ECO:0000313" key="1">
    <source>
        <dbReference type="EMBL" id="HFM98842.1"/>
    </source>
</evidence>
<dbReference type="AlphaFoldDB" id="A0A7C3KGM8"/>